<proteinExistence type="predicted"/>
<feature type="domain" description="Protein kinase" evidence="3">
    <location>
        <begin position="60"/>
        <end position="335"/>
    </location>
</feature>
<dbReference type="PANTHER" id="PTHR24346">
    <property type="entry name" value="MAP/MICROTUBULE AFFINITY-REGULATING KINASE"/>
    <property type="match status" value="1"/>
</dbReference>
<dbReference type="GO" id="GO:0045719">
    <property type="term" value="P:negative regulation of glycogen biosynthetic process"/>
    <property type="evidence" value="ECO:0007669"/>
    <property type="project" value="TreeGrafter"/>
</dbReference>
<evidence type="ECO:0000313" key="4">
    <source>
        <dbReference type="EMBL" id="GJE92549.1"/>
    </source>
</evidence>
<dbReference type="EMBL" id="BPQB01000027">
    <property type="protein sequence ID" value="GJE92549.1"/>
    <property type="molecule type" value="Genomic_DNA"/>
</dbReference>
<evidence type="ECO:0000256" key="2">
    <source>
        <dbReference type="ARBA" id="ARBA00022840"/>
    </source>
</evidence>
<protein>
    <submittedName>
        <fullName evidence="4">Kinase-like domain-containing protein</fullName>
    </submittedName>
</protein>
<dbReference type="GO" id="GO:0004674">
    <property type="term" value="F:protein serine/threonine kinase activity"/>
    <property type="evidence" value="ECO:0007669"/>
    <property type="project" value="TreeGrafter"/>
</dbReference>
<keyword evidence="5" id="KW-1185">Reference proteome</keyword>
<dbReference type="InterPro" id="IPR000719">
    <property type="entry name" value="Prot_kinase_dom"/>
</dbReference>
<keyword evidence="2" id="KW-0067">ATP-binding</keyword>
<keyword evidence="4" id="KW-0418">Kinase</keyword>
<organism evidence="4 5">
    <name type="scientific">Phanerochaete sordida</name>
    <dbReference type="NCBI Taxonomy" id="48140"/>
    <lineage>
        <taxon>Eukaryota</taxon>
        <taxon>Fungi</taxon>
        <taxon>Dikarya</taxon>
        <taxon>Basidiomycota</taxon>
        <taxon>Agaricomycotina</taxon>
        <taxon>Agaricomycetes</taxon>
        <taxon>Polyporales</taxon>
        <taxon>Phanerochaetaceae</taxon>
        <taxon>Phanerochaete</taxon>
    </lineage>
</organism>
<name>A0A9P3GDV9_9APHY</name>
<dbReference type="GO" id="GO:0005524">
    <property type="term" value="F:ATP binding"/>
    <property type="evidence" value="ECO:0007669"/>
    <property type="project" value="UniProtKB-KW"/>
</dbReference>
<dbReference type="GO" id="GO:0035556">
    <property type="term" value="P:intracellular signal transduction"/>
    <property type="evidence" value="ECO:0007669"/>
    <property type="project" value="TreeGrafter"/>
</dbReference>
<evidence type="ECO:0000313" key="5">
    <source>
        <dbReference type="Proteomes" id="UP000703269"/>
    </source>
</evidence>
<dbReference type="AlphaFoldDB" id="A0A9P3GDV9"/>
<dbReference type="GO" id="GO:0005829">
    <property type="term" value="C:cytosol"/>
    <property type="evidence" value="ECO:0007669"/>
    <property type="project" value="TreeGrafter"/>
</dbReference>
<reference evidence="4 5" key="1">
    <citation type="submission" date="2021-08" db="EMBL/GenBank/DDBJ databases">
        <title>Draft Genome Sequence of Phanerochaete sordida strain YK-624.</title>
        <authorList>
            <person name="Mori T."/>
            <person name="Dohra H."/>
            <person name="Suzuki T."/>
            <person name="Kawagishi H."/>
            <person name="Hirai H."/>
        </authorList>
    </citation>
    <scope>NUCLEOTIDE SEQUENCE [LARGE SCALE GENOMIC DNA]</scope>
    <source>
        <strain evidence="4 5">YK-624</strain>
    </source>
</reference>
<keyword evidence="4" id="KW-0808">Transferase</keyword>
<sequence>MQPGNDDAQAFFAARREELRQGDQWKLESKEERWRDKQPFLASRGYSLRPRFHPGWRPSWELHQDPDPRDFEDYWPLPFRNNIIDATRDSDGLVVCIKRVQTGSSEIEIGRYFSSPSVREDAHNHCIPILDTFQDDTDPAISYIVMPFLKKISQPPFEIVDEVLDFVEQVLEGLAFMHEHDVAHRDAAETNILMDARPLYPQGFHPAYPHRLPLPNWDKPSTSYTRLSAPGPVRYYFSDFGMSTRFSPGGPRLVTGELGAERDVPELSSTTPYDPFKVDVFVLGKVFKDQIHDKYFRVGFLGPLIAEMMQRSPSDRPSAQEALQQWRHIRARMWLIQRACRLRGRDESLVYAIIFDVLSFIKVIYMLTKRFTGWSLSWLGMLFT</sequence>
<dbReference type="GO" id="GO:0005634">
    <property type="term" value="C:nucleus"/>
    <property type="evidence" value="ECO:0007669"/>
    <property type="project" value="TreeGrafter"/>
</dbReference>
<comment type="caution">
    <text evidence="4">The sequence shown here is derived from an EMBL/GenBank/DDBJ whole genome shotgun (WGS) entry which is preliminary data.</text>
</comment>
<dbReference type="SUPFAM" id="SSF56112">
    <property type="entry name" value="Protein kinase-like (PK-like)"/>
    <property type="match status" value="1"/>
</dbReference>
<evidence type="ECO:0000256" key="1">
    <source>
        <dbReference type="ARBA" id="ARBA00022741"/>
    </source>
</evidence>
<gene>
    <name evidence="4" type="ORF">PsYK624_087040</name>
</gene>
<dbReference type="InterPro" id="IPR011009">
    <property type="entry name" value="Kinase-like_dom_sf"/>
</dbReference>
<dbReference type="Proteomes" id="UP000703269">
    <property type="component" value="Unassembled WGS sequence"/>
</dbReference>
<dbReference type="SMART" id="SM00220">
    <property type="entry name" value="S_TKc"/>
    <property type="match status" value="1"/>
</dbReference>
<dbReference type="PROSITE" id="PS50011">
    <property type="entry name" value="PROTEIN_KINASE_DOM"/>
    <property type="match status" value="1"/>
</dbReference>
<keyword evidence="1" id="KW-0547">Nucleotide-binding</keyword>
<dbReference type="PANTHER" id="PTHR24346:SF51">
    <property type="entry name" value="PAS DOMAIN-CONTAINING SERINE_THREONINE-PROTEIN KINASE"/>
    <property type="match status" value="1"/>
</dbReference>
<evidence type="ECO:0000259" key="3">
    <source>
        <dbReference type="PROSITE" id="PS50011"/>
    </source>
</evidence>
<dbReference type="Gene3D" id="1.10.510.10">
    <property type="entry name" value="Transferase(Phosphotransferase) domain 1"/>
    <property type="match status" value="1"/>
</dbReference>
<accession>A0A9P3GDV9</accession>
<dbReference type="OrthoDB" id="5987198at2759"/>